<dbReference type="PROSITE" id="PS51257">
    <property type="entry name" value="PROKAR_LIPOPROTEIN"/>
    <property type="match status" value="1"/>
</dbReference>
<dbReference type="Proteomes" id="UP000051950">
    <property type="component" value="Unassembled WGS sequence"/>
</dbReference>
<dbReference type="InterPro" id="IPR050904">
    <property type="entry name" value="Adhesion/Biosynth-related"/>
</dbReference>
<protein>
    <recommendedName>
        <fullName evidence="1">FAS1 domain-containing protein</fullName>
    </recommendedName>
</protein>
<name>A0A0T5VIA1_9SPHI</name>
<dbReference type="InterPro" id="IPR036378">
    <property type="entry name" value="FAS1_dom_sf"/>
</dbReference>
<dbReference type="PROSITE" id="PS50213">
    <property type="entry name" value="FAS1"/>
    <property type="match status" value="2"/>
</dbReference>
<sequence>MSKILQKFLIVNLAIIFILSACRKKEFDEFYGRPETLADPIYQQLQAKGNFTRFLDCIDKSGYKETLSKAGSWTVFAPTDAAFTTYMTENNLTEINATLASAIVRYSMTYDGEKVERLSDNLTAKGFVKNVGFRRRTVYYDFVYDGIDNDGKAIKVIAGNRNGAYLPTDFNNKNLPYFLSPFVTFAGISALDYNYFYPNTEYTGKNVGPGKIIEQDIVAENGVIHIVDKVLTPPQSIDQYIGTKAQYGAFKSLLDKYVSYNLNTDITHRYQVLTGKSDNVYAKNYSILLGFSPNNENYLKEDANDAQIGMYTIFAPTDDAVEAYAKVLLKYYAKNRLQPGNYKAQLNELFSLRSDIIRDFINSHLYRTTVWPSKFNTVNSFLGEATKLTPANVVDKQFLSNGLFYGVNAAQNANVFSTVYGKVNLDPTYYIMKQALDVLGYAIPIKTASLKYIVIPIPDATLVSLGFSYDPFYPSSPIRGDLNILRRLLQTHIIPLGDRAVPNFATTAGILETSGGEYIKYNNGFFSSAGTEDLPAVADKSIKIDSVATAVNGADAYAAKVLMYTVLPVSKHIEKYGTLTTDPYYSFFQYLKNNVTLYTAATGAIQGVTDGTSYTVFIPTNAAIQAAVTAGLLPKLANGTPNYAPTDAGDISRVAKFIQYHIIKSTVASDGQKTGSFESLLKNDSGDAAKVTVFTNTTNTLTLRDVTNTSVNVLLGTTDRSNVLSNRTVIHQINSYLKYQF</sequence>
<organism evidence="2 3">
    <name type="scientific">Pedobacter ginsenosidimutans</name>
    <dbReference type="NCBI Taxonomy" id="687842"/>
    <lineage>
        <taxon>Bacteria</taxon>
        <taxon>Pseudomonadati</taxon>
        <taxon>Bacteroidota</taxon>
        <taxon>Sphingobacteriia</taxon>
        <taxon>Sphingobacteriales</taxon>
        <taxon>Sphingobacteriaceae</taxon>
        <taxon>Pedobacter</taxon>
    </lineage>
</organism>
<dbReference type="PANTHER" id="PTHR10900:SF77">
    <property type="entry name" value="FI19380P1"/>
    <property type="match status" value="1"/>
</dbReference>
<proteinExistence type="predicted"/>
<dbReference type="Pfam" id="PF02469">
    <property type="entry name" value="Fasciclin"/>
    <property type="match status" value="2"/>
</dbReference>
<gene>
    <name evidence="2" type="ORF">ASU31_24325</name>
</gene>
<evidence type="ECO:0000259" key="1">
    <source>
        <dbReference type="PROSITE" id="PS50213"/>
    </source>
</evidence>
<dbReference type="RefSeq" id="WP_057934840.1">
    <property type="nucleotide sequence ID" value="NZ_LMZQ01000042.1"/>
</dbReference>
<evidence type="ECO:0000313" key="2">
    <source>
        <dbReference type="EMBL" id="KRT13505.1"/>
    </source>
</evidence>
<dbReference type="SMART" id="SM00554">
    <property type="entry name" value="FAS1"/>
    <property type="match status" value="2"/>
</dbReference>
<dbReference type="EMBL" id="LMZQ01000042">
    <property type="protein sequence ID" value="KRT13505.1"/>
    <property type="molecule type" value="Genomic_DNA"/>
</dbReference>
<dbReference type="Gene3D" id="2.30.180.10">
    <property type="entry name" value="FAS1 domain"/>
    <property type="match status" value="2"/>
</dbReference>
<keyword evidence="3" id="KW-1185">Reference proteome</keyword>
<feature type="domain" description="FAS1" evidence="1">
    <location>
        <begin position="572"/>
        <end position="737"/>
    </location>
</feature>
<feature type="domain" description="FAS1" evidence="1">
    <location>
        <begin position="38"/>
        <end position="231"/>
    </location>
</feature>
<dbReference type="PANTHER" id="PTHR10900">
    <property type="entry name" value="PERIOSTIN-RELATED"/>
    <property type="match status" value="1"/>
</dbReference>
<dbReference type="InterPro" id="IPR000782">
    <property type="entry name" value="FAS1_domain"/>
</dbReference>
<dbReference type="STRING" id="687842.ASU31_24325"/>
<dbReference type="AlphaFoldDB" id="A0A0T5VIA1"/>
<accession>A0A0T5VIA1</accession>
<evidence type="ECO:0000313" key="3">
    <source>
        <dbReference type="Proteomes" id="UP000051950"/>
    </source>
</evidence>
<reference evidence="2 3" key="1">
    <citation type="submission" date="2015-11" db="EMBL/GenBank/DDBJ databases">
        <title>Sequence of Pedobacter ginsenosidimutans.</title>
        <authorList>
            <person name="Carson E."/>
            <person name="Keyser V."/>
            <person name="Newman J."/>
            <person name="Miller J."/>
        </authorList>
    </citation>
    <scope>NUCLEOTIDE SEQUENCE [LARGE SCALE GENOMIC DNA]</scope>
    <source>
        <strain evidence="2 3">KACC 14530</strain>
    </source>
</reference>
<dbReference type="SUPFAM" id="SSF82153">
    <property type="entry name" value="FAS1 domain"/>
    <property type="match status" value="2"/>
</dbReference>
<dbReference type="OrthoDB" id="659398at2"/>
<comment type="caution">
    <text evidence="2">The sequence shown here is derived from an EMBL/GenBank/DDBJ whole genome shotgun (WGS) entry which is preliminary data.</text>
</comment>